<sequence>MRRPVIGLLCGVMLLGMLACGAYALSGGDSLISLSYLTGTFVPKAVSTGNEAAEKALQGTYEESKKGLDNLHQGYLAQLAGEESGAYSATLQARDWSDGDEMTLTTGAGVMLMNGAASVSHDGAFIDVTDGIELASGARLTSGHRYLVGENTVASVTVLSGAAQLGLQGVYALEDGREDPTPFYDVCQTDWYYAPVDYVYRNTLFSGMDEHHFGPSSAMNRAMLMTVLYQMAGAPKEELERASVTFADVPESAWYAPYVKWGAEQGITAGTGADTFSPEQQVTRQQVAALLYSFTTSYLGLEAAEGADLSGYQDLGQASDWAHNALSWAVAEGIISSSSADSLTLSPQKSANRAEVATMLRAFAEKII</sequence>
<evidence type="ECO:0000313" key="4">
    <source>
        <dbReference type="Proteomes" id="UP000628736"/>
    </source>
</evidence>
<gene>
    <name evidence="3" type="ORF">H8S11_06960</name>
</gene>
<dbReference type="Pfam" id="PF00395">
    <property type="entry name" value="SLH"/>
    <property type="match status" value="3"/>
</dbReference>
<dbReference type="RefSeq" id="WP_186852630.1">
    <property type="nucleotide sequence ID" value="NZ_JACOPO010000003.1"/>
</dbReference>
<reference evidence="3" key="1">
    <citation type="submission" date="2020-08" db="EMBL/GenBank/DDBJ databases">
        <title>Genome public.</title>
        <authorList>
            <person name="Liu C."/>
            <person name="Sun Q."/>
        </authorList>
    </citation>
    <scope>NUCLEOTIDE SEQUENCE</scope>
    <source>
        <strain evidence="3">NSJ-23</strain>
    </source>
</reference>
<proteinExistence type="predicted"/>
<keyword evidence="1" id="KW-0677">Repeat</keyword>
<feature type="domain" description="SLH" evidence="2">
    <location>
        <begin position="309"/>
        <end position="368"/>
    </location>
</feature>
<evidence type="ECO:0000313" key="3">
    <source>
        <dbReference type="EMBL" id="MBC5722548.1"/>
    </source>
</evidence>
<feature type="domain" description="SLH" evidence="2">
    <location>
        <begin position="179"/>
        <end position="241"/>
    </location>
</feature>
<name>A0A8J6J9U1_9FIRM</name>
<accession>A0A8J6J9U1</accession>
<dbReference type="EMBL" id="JACOPO010000003">
    <property type="protein sequence ID" value="MBC5722548.1"/>
    <property type="molecule type" value="Genomic_DNA"/>
</dbReference>
<dbReference type="AlphaFoldDB" id="A0A8J6J9U1"/>
<dbReference type="PROSITE" id="PS51257">
    <property type="entry name" value="PROKAR_LIPOPROTEIN"/>
    <property type="match status" value="1"/>
</dbReference>
<comment type="caution">
    <text evidence="3">The sequence shown here is derived from an EMBL/GenBank/DDBJ whole genome shotgun (WGS) entry which is preliminary data.</text>
</comment>
<dbReference type="PROSITE" id="PS51272">
    <property type="entry name" value="SLH"/>
    <property type="match status" value="3"/>
</dbReference>
<evidence type="ECO:0000256" key="1">
    <source>
        <dbReference type="ARBA" id="ARBA00022737"/>
    </source>
</evidence>
<dbReference type="InterPro" id="IPR001119">
    <property type="entry name" value="SLH_dom"/>
</dbReference>
<feature type="domain" description="SLH" evidence="2">
    <location>
        <begin position="242"/>
        <end position="305"/>
    </location>
</feature>
<evidence type="ECO:0000259" key="2">
    <source>
        <dbReference type="PROSITE" id="PS51272"/>
    </source>
</evidence>
<keyword evidence="4" id="KW-1185">Reference proteome</keyword>
<dbReference type="Proteomes" id="UP000628736">
    <property type="component" value="Unassembled WGS sequence"/>
</dbReference>
<protein>
    <submittedName>
        <fullName evidence="3">S-layer homology domain-containing protein</fullName>
    </submittedName>
</protein>
<organism evidence="3 4">
    <name type="scientific">Flintibacter hominis</name>
    <dbReference type="NCBI Taxonomy" id="2763048"/>
    <lineage>
        <taxon>Bacteria</taxon>
        <taxon>Bacillati</taxon>
        <taxon>Bacillota</taxon>
        <taxon>Clostridia</taxon>
        <taxon>Eubacteriales</taxon>
        <taxon>Flintibacter</taxon>
    </lineage>
</organism>